<dbReference type="GO" id="GO:0006888">
    <property type="term" value="P:endoplasmic reticulum to Golgi vesicle-mediated transport"/>
    <property type="evidence" value="ECO:0007669"/>
    <property type="project" value="TreeGrafter"/>
</dbReference>
<evidence type="ECO:0000256" key="3">
    <source>
        <dbReference type="ARBA" id="ARBA00022574"/>
    </source>
</evidence>
<evidence type="ECO:0000313" key="14">
    <source>
        <dbReference type="EMBL" id="CAL1546051.1"/>
    </source>
</evidence>
<evidence type="ECO:0008006" key="16">
    <source>
        <dbReference type="Google" id="ProtNLM"/>
    </source>
</evidence>
<dbReference type="EMBL" id="CAXITT010000764">
    <property type="protein sequence ID" value="CAL1546051.1"/>
    <property type="molecule type" value="Genomic_DNA"/>
</dbReference>
<evidence type="ECO:0000256" key="8">
    <source>
        <dbReference type="ARBA" id="ARBA00022927"/>
    </source>
</evidence>
<evidence type="ECO:0000313" key="15">
    <source>
        <dbReference type="Proteomes" id="UP001497497"/>
    </source>
</evidence>
<accession>A0AAV2IIJ5</accession>
<evidence type="ECO:0000256" key="11">
    <source>
        <dbReference type="PROSITE-ProRule" id="PRU00221"/>
    </source>
</evidence>
<evidence type="ECO:0000256" key="6">
    <source>
        <dbReference type="ARBA" id="ARBA00022824"/>
    </source>
</evidence>
<dbReference type="PANTHER" id="PTHR23284">
    <property type="entry name" value="PROLACTIN REGULATORY ELEMENT BINDING PROTEIN"/>
    <property type="match status" value="1"/>
</dbReference>
<evidence type="ECO:0000256" key="10">
    <source>
        <dbReference type="ARBA" id="ARBA00023136"/>
    </source>
</evidence>
<evidence type="ECO:0000256" key="9">
    <source>
        <dbReference type="ARBA" id="ARBA00022989"/>
    </source>
</evidence>
<evidence type="ECO:0000256" key="2">
    <source>
        <dbReference type="ARBA" id="ARBA00022448"/>
    </source>
</evidence>
<feature type="repeat" description="WD" evidence="11">
    <location>
        <begin position="198"/>
        <end position="239"/>
    </location>
</feature>
<evidence type="ECO:0000256" key="7">
    <source>
        <dbReference type="ARBA" id="ARBA00022892"/>
    </source>
</evidence>
<dbReference type="InterPro" id="IPR015943">
    <property type="entry name" value="WD40/YVTN_repeat-like_dom_sf"/>
</dbReference>
<keyword evidence="10 13" id="KW-0472">Membrane</keyword>
<reference evidence="14 15" key="1">
    <citation type="submission" date="2024-04" db="EMBL/GenBank/DDBJ databases">
        <authorList>
            <consortium name="Genoscope - CEA"/>
            <person name="William W."/>
        </authorList>
    </citation>
    <scope>NUCLEOTIDE SEQUENCE [LARGE SCALE GENOMIC DNA]</scope>
</reference>
<protein>
    <recommendedName>
        <fullName evidence="16">Prolactin regulatory element-binding protein</fullName>
    </recommendedName>
</protein>
<feature type="transmembrane region" description="Helical" evidence="13">
    <location>
        <begin position="396"/>
        <end position="413"/>
    </location>
</feature>
<comment type="subcellular location">
    <subcellularLocation>
        <location evidence="1">Endoplasmic reticulum membrane</location>
        <topology evidence="1">Single-pass membrane protein</topology>
    </subcellularLocation>
</comment>
<organism evidence="14 15">
    <name type="scientific">Lymnaea stagnalis</name>
    <name type="common">Great pond snail</name>
    <name type="synonym">Helix stagnalis</name>
    <dbReference type="NCBI Taxonomy" id="6523"/>
    <lineage>
        <taxon>Eukaryota</taxon>
        <taxon>Metazoa</taxon>
        <taxon>Spiralia</taxon>
        <taxon>Lophotrochozoa</taxon>
        <taxon>Mollusca</taxon>
        <taxon>Gastropoda</taxon>
        <taxon>Heterobranchia</taxon>
        <taxon>Euthyneura</taxon>
        <taxon>Panpulmonata</taxon>
        <taxon>Hygrophila</taxon>
        <taxon>Lymnaeoidea</taxon>
        <taxon>Lymnaeidae</taxon>
        <taxon>Lymnaea</taxon>
    </lineage>
</organism>
<keyword evidence="5" id="KW-0677">Repeat</keyword>
<dbReference type="GO" id="GO:0005085">
    <property type="term" value="F:guanyl-nucleotide exchange factor activity"/>
    <property type="evidence" value="ECO:0007669"/>
    <property type="project" value="InterPro"/>
</dbReference>
<gene>
    <name evidence="14" type="ORF">GSLYS_00019428001</name>
</gene>
<dbReference type="SMART" id="SM00320">
    <property type="entry name" value="WD40"/>
    <property type="match status" value="4"/>
</dbReference>
<keyword evidence="3 11" id="KW-0853">WD repeat</keyword>
<dbReference type="Proteomes" id="UP001497497">
    <property type="component" value="Unassembled WGS sequence"/>
</dbReference>
<proteinExistence type="predicted"/>
<keyword evidence="6" id="KW-0256">Endoplasmic reticulum</keyword>
<dbReference type="PROSITE" id="PS50082">
    <property type="entry name" value="WD_REPEATS_2"/>
    <property type="match status" value="2"/>
</dbReference>
<keyword evidence="4 13" id="KW-0812">Transmembrane</keyword>
<keyword evidence="2" id="KW-0813">Transport</keyword>
<keyword evidence="9 13" id="KW-1133">Transmembrane helix</keyword>
<dbReference type="PROSITE" id="PS50294">
    <property type="entry name" value="WD_REPEATS_REGION"/>
    <property type="match status" value="1"/>
</dbReference>
<dbReference type="GO" id="GO:0003400">
    <property type="term" value="P:regulation of COPII vesicle coating"/>
    <property type="evidence" value="ECO:0007669"/>
    <property type="project" value="TreeGrafter"/>
</dbReference>
<evidence type="ECO:0000256" key="4">
    <source>
        <dbReference type="ARBA" id="ARBA00022692"/>
    </source>
</evidence>
<evidence type="ECO:0000256" key="13">
    <source>
        <dbReference type="SAM" id="Phobius"/>
    </source>
</evidence>
<name>A0AAV2IIJ5_LYMST</name>
<dbReference type="InterPro" id="IPR011047">
    <property type="entry name" value="Quinoprotein_ADH-like_sf"/>
</dbReference>
<sequence length="418" mass="46730">MAPSKGVLLAHTDFPLYVVRPLDERHFLVAGGGGQAKTGISNAIEIYELKSTKDGVKSTNICRHDTGSRAVMNCASYYDGRHHHLATGEDELCHTYSVKYKVVSPVESEKDQQDGVKHRKPEKSTSLKDVTNINGDTASKQLTFQIEEKGSVVTDFSGDGGFQKCVRFSPLMTHLVTGGADGYLRFWKYPELEKVWEVYAHKHEIDDLDFSPDGSKIITVSRDKNASLWGANNGKKISDIFWTQKSSELYRFRACRYGLIEGKKDKFNFYTVNIPVTRSAKSHCYIGLWDSSKYLLKKAASVGTEVVSAFAVSNEGIYLGVGSISGSVSVYVSFSLQRLYHVKEAHSIFVTNVEFMPCSEAMKVITGNQDFNLLSISADNTIRLHQCPERSSFHPIWLLIALVFVLYAMFYLMSEMGL</sequence>
<feature type="compositionally biased region" description="Basic and acidic residues" evidence="12">
    <location>
        <begin position="107"/>
        <end position="126"/>
    </location>
</feature>
<feature type="repeat" description="WD" evidence="11">
    <location>
        <begin position="156"/>
        <end position="188"/>
    </location>
</feature>
<dbReference type="GO" id="GO:0005789">
    <property type="term" value="C:endoplasmic reticulum membrane"/>
    <property type="evidence" value="ECO:0007669"/>
    <property type="project" value="UniProtKB-SubCell"/>
</dbReference>
<evidence type="ECO:0000256" key="5">
    <source>
        <dbReference type="ARBA" id="ARBA00022737"/>
    </source>
</evidence>
<dbReference type="Gene3D" id="2.130.10.10">
    <property type="entry name" value="YVTN repeat-like/Quinoprotein amine dehydrogenase"/>
    <property type="match status" value="1"/>
</dbReference>
<dbReference type="PANTHER" id="PTHR23284:SF0">
    <property type="entry name" value="PROLACTIN REGULATORY ELEMENT-BINDING PROTEIN"/>
    <property type="match status" value="1"/>
</dbReference>
<dbReference type="InterPro" id="IPR045260">
    <property type="entry name" value="Sec12-like"/>
</dbReference>
<keyword evidence="15" id="KW-1185">Reference proteome</keyword>
<dbReference type="AlphaFoldDB" id="A0AAV2IIJ5"/>
<comment type="caution">
    <text evidence="14">The sequence shown here is derived from an EMBL/GenBank/DDBJ whole genome shotgun (WGS) entry which is preliminary data.</text>
</comment>
<dbReference type="Pfam" id="PF00400">
    <property type="entry name" value="WD40"/>
    <property type="match status" value="2"/>
</dbReference>
<evidence type="ECO:0000256" key="12">
    <source>
        <dbReference type="SAM" id="MobiDB-lite"/>
    </source>
</evidence>
<keyword evidence="7" id="KW-0931">ER-Golgi transport</keyword>
<keyword evidence="8" id="KW-0653">Protein transport</keyword>
<evidence type="ECO:0000256" key="1">
    <source>
        <dbReference type="ARBA" id="ARBA00004389"/>
    </source>
</evidence>
<dbReference type="SUPFAM" id="SSF50998">
    <property type="entry name" value="Quinoprotein alcohol dehydrogenase-like"/>
    <property type="match status" value="1"/>
</dbReference>
<feature type="region of interest" description="Disordered" evidence="12">
    <location>
        <begin position="106"/>
        <end position="132"/>
    </location>
</feature>
<dbReference type="GO" id="GO:0015031">
    <property type="term" value="P:protein transport"/>
    <property type="evidence" value="ECO:0007669"/>
    <property type="project" value="UniProtKB-KW"/>
</dbReference>
<dbReference type="InterPro" id="IPR001680">
    <property type="entry name" value="WD40_rpt"/>
</dbReference>